<sequence>MADDSTSADDLTIKQQREKRRAEKVAALKAKQAKEKRNQRLGIAGAIVGGVAVIAILVGVVVTSATPPVDPAAIEIEGLETFENLEALHVQSAVEYDMTPPAGGPHNPTWLNCGIYEEEVPEEYAVHSLEHGAVWVTYDPEQVSGGDLDALRSAMPRSYMILSPFPGLEAPVVASAWGVQVALDGVDDPRLGDFIVKYRQSPDAPEPGALCSQALDGPGKIS</sequence>
<feature type="transmembrane region" description="Helical" evidence="2">
    <location>
        <begin position="41"/>
        <end position="62"/>
    </location>
</feature>
<protein>
    <submittedName>
        <fullName evidence="3">DUF3105 domain-containing protein</fullName>
    </submittedName>
</protein>
<evidence type="ECO:0000313" key="3">
    <source>
        <dbReference type="EMBL" id="UTT63193.1"/>
    </source>
</evidence>
<feature type="region of interest" description="Disordered" evidence="1">
    <location>
        <begin position="200"/>
        <end position="222"/>
    </location>
</feature>
<dbReference type="EMBL" id="CP101497">
    <property type="protein sequence ID" value="UTT63193.1"/>
    <property type="molecule type" value="Genomic_DNA"/>
</dbReference>
<evidence type="ECO:0000313" key="4">
    <source>
        <dbReference type="Proteomes" id="UP001060039"/>
    </source>
</evidence>
<keyword evidence="2" id="KW-0472">Membrane</keyword>
<name>A0ABY5FY53_9MICO</name>
<accession>A0ABY5FY53</accession>
<dbReference type="RefSeq" id="WP_255160326.1">
    <property type="nucleotide sequence ID" value="NZ_CP101497.1"/>
</dbReference>
<keyword evidence="4" id="KW-1185">Reference proteome</keyword>
<keyword evidence="2" id="KW-1133">Transmembrane helix</keyword>
<evidence type="ECO:0000256" key="2">
    <source>
        <dbReference type="SAM" id="Phobius"/>
    </source>
</evidence>
<reference evidence="3" key="1">
    <citation type="submission" date="2022-07" db="EMBL/GenBank/DDBJ databases">
        <title>Taxonomic analysis of Microcella humidisoli nov. sp., isolated from riverside soil.</title>
        <authorList>
            <person name="Molina K.M."/>
            <person name="Kim S.B."/>
        </authorList>
    </citation>
    <scope>NUCLEOTIDE SEQUENCE</scope>
    <source>
        <strain evidence="3">MMS21-STM10</strain>
    </source>
</reference>
<dbReference type="Pfam" id="PF11303">
    <property type="entry name" value="DUF3105"/>
    <property type="match status" value="1"/>
</dbReference>
<evidence type="ECO:0000256" key="1">
    <source>
        <dbReference type="SAM" id="MobiDB-lite"/>
    </source>
</evidence>
<dbReference type="InterPro" id="IPR021454">
    <property type="entry name" value="DUF3105"/>
</dbReference>
<gene>
    <name evidence="3" type="ORF">NNL39_03535</name>
</gene>
<proteinExistence type="predicted"/>
<keyword evidence="2" id="KW-0812">Transmembrane</keyword>
<organism evidence="3 4">
    <name type="scientific">Microcella humidisoli</name>
    <dbReference type="NCBI Taxonomy" id="2963406"/>
    <lineage>
        <taxon>Bacteria</taxon>
        <taxon>Bacillati</taxon>
        <taxon>Actinomycetota</taxon>
        <taxon>Actinomycetes</taxon>
        <taxon>Micrococcales</taxon>
        <taxon>Microbacteriaceae</taxon>
        <taxon>Microcella</taxon>
    </lineage>
</organism>
<dbReference type="Proteomes" id="UP001060039">
    <property type="component" value="Chromosome"/>
</dbReference>